<dbReference type="PROSITE" id="PS00166">
    <property type="entry name" value="ENOYL_COA_HYDRATASE"/>
    <property type="match status" value="1"/>
</dbReference>
<accession>A0A3N2QTW7</accession>
<dbReference type="Gene3D" id="3.90.226.10">
    <property type="entry name" value="2-enoyl-CoA Hydratase, Chain A, domain 1"/>
    <property type="match status" value="1"/>
</dbReference>
<dbReference type="Proteomes" id="UP000268016">
    <property type="component" value="Unassembled WGS sequence"/>
</dbReference>
<dbReference type="InterPro" id="IPR013328">
    <property type="entry name" value="6PGD_dom2"/>
</dbReference>
<dbReference type="AlphaFoldDB" id="A0A3N2QTW7"/>
<protein>
    <submittedName>
        <fullName evidence="6">Enoyl-CoA hydratase/isomerase family protein</fullName>
    </submittedName>
</protein>
<comment type="similarity">
    <text evidence="4">Belongs to the enoyl-CoA hydratase/isomerase family.</text>
</comment>
<dbReference type="GO" id="GO:0016853">
    <property type="term" value="F:isomerase activity"/>
    <property type="evidence" value="ECO:0007669"/>
    <property type="project" value="UniProtKB-KW"/>
</dbReference>
<sequence>MKSLRHSGPRAARAAGHGCAGGEPVNNPVKVRIRDRVALVTLALPPANALTPEVRRALVGTMDCVAGDPGVGAAVLLAEGQIFSSGPDIREGGSGGDGPTLAEVCARIEAMPVPVVAALQGLALGGGAELALAAHYRLAAPEVRLGFPEITLGLVPGAGATQRLPRAVGAGTALGLLLSGRPVDAETARKSGLLDGVVTGHLATGAHSYATALIAEGQGPRPLSGDRSRLVDGEGFLAAVARARTAAEGTPGPAAARIVDSVEAALLLPFEAGLAFEAAARAQCRESPEAVALAHLFLAERRISPRLLASAGHRREVAAPAGQAVVDRLRQALDAALQALRAEGSPPERIVHALGLLGVGEAVPSASVAPETAALARRLTAALMVEGARIVEAREVERAADIDVLAIYGLGLARSSGGPMRAAQTMGLLALKQEMEVWAATRPELWTPPRLMLQAIKFAGGFDEVTVRPAATADAVPETTNAGP</sequence>
<evidence type="ECO:0000313" key="6">
    <source>
        <dbReference type="EMBL" id="ROT98610.1"/>
    </source>
</evidence>
<dbReference type="InterPro" id="IPR008927">
    <property type="entry name" value="6-PGluconate_DH-like_C_sf"/>
</dbReference>
<dbReference type="InterPro" id="IPR029045">
    <property type="entry name" value="ClpP/crotonase-like_dom_sf"/>
</dbReference>
<evidence type="ECO:0000256" key="2">
    <source>
        <dbReference type="ARBA" id="ARBA00023239"/>
    </source>
</evidence>
<dbReference type="CDD" id="cd06558">
    <property type="entry name" value="crotonase-like"/>
    <property type="match status" value="1"/>
</dbReference>
<dbReference type="SUPFAM" id="SSF48179">
    <property type="entry name" value="6-phosphogluconate dehydrogenase C-terminal domain-like"/>
    <property type="match status" value="1"/>
</dbReference>
<comment type="caution">
    <text evidence="6">The sequence shown here is derived from an EMBL/GenBank/DDBJ whole genome shotgun (WGS) entry which is preliminary data.</text>
</comment>
<dbReference type="OrthoDB" id="9771883at2"/>
<name>A0A3N2QTW7_9RHOB</name>
<feature type="region of interest" description="Disordered" evidence="5">
    <location>
        <begin position="1"/>
        <end position="21"/>
    </location>
</feature>
<keyword evidence="3" id="KW-0511">Multifunctional enzyme</keyword>
<dbReference type="SUPFAM" id="SSF52096">
    <property type="entry name" value="ClpP/crotonase"/>
    <property type="match status" value="1"/>
</dbReference>
<dbReference type="GO" id="GO:0016829">
    <property type="term" value="F:lyase activity"/>
    <property type="evidence" value="ECO:0007669"/>
    <property type="project" value="UniProtKB-KW"/>
</dbReference>
<dbReference type="Gene3D" id="1.10.1040.10">
    <property type="entry name" value="N-(1-d-carboxylethyl)-l-norvaline Dehydrogenase, domain 2"/>
    <property type="match status" value="1"/>
</dbReference>
<reference evidence="6 7" key="1">
    <citation type="submission" date="2018-10" db="EMBL/GenBank/DDBJ databases">
        <title>Histidinibacterium lentulum gen. nov., sp. nov., a marine bacterium from the culture broth of Picochlorum sp. 122.</title>
        <authorList>
            <person name="Wang G."/>
        </authorList>
    </citation>
    <scope>NUCLEOTIDE SEQUENCE [LARGE SCALE GENOMIC DNA]</scope>
    <source>
        <strain evidence="6 7">B17</strain>
    </source>
</reference>
<gene>
    <name evidence="6" type="ORF">EAT49_16870</name>
</gene>
<keyword evidence="7" id="KW-1185">Reference proteome</keyword>
<dbReference type="InterPro" id="IPR018376">
    <property type="entry name" value="Enoyl-CoA_hyd/isom_CS"/>
</dbReference>
<keyword evidence="2" id="KW-0456">Lyase</keyword>
<organism evidence="6 7">
    <name type="scientific">Histidinibacterium lentulum</name>
    <dbReference type="NCBI Taxonomy" id="2480588"/>
    <lineage>
        <taxon>Bacteria</taxon>
        <taxon>Pseudomonadati</taxon>
        <taxon>Pseudomonadota</taxon>
        <taxon>Alphaproteobacteria</taxon>
        <taxon>Rhodobacterales</taxon>
        <taxon>Paracoccaceae</taxon>
        <taxon>Histidinibacterium</taxon>
    </lineage>
</organism>
<evidence type="ECO:0000256" key="5">
    <source>
        <dbReference type="SAM" id="MobiDB-lite"/>
    </source>
</evidence>
<evidence type="ECO:0000313" key="7">
    <source>
        <dbReference type="Proteomes" id="UP000268016"/>
    </source>
</evidence>
<evidence type="ECO:0000256" key="4">
    <source>
        <dbReference type="RuleBase" id="RU003707"/>
    </source>
</evidence>
<dbReference type="EMBL" id="RDRB01000009">
    <property type="protein sequence ID" value="ROT98610.1"/>
    <property type="molecule type" value="Genomic_DNA"/>
</dbReference>
<proteinExistence type="inferred from homology"/>
<keyword evidence="1 6" id="KW-0413">Isomerase</keyword>
<dbReference type="Pfam" id="PF00378">
    <property type="entry name" value="ECH_1"/>
    <property type="match status" value="1"/>
</dbReference>
<dbReference type="InterPro" id="IPR001753">
    <property type="entry name" value="Enoyl-CoA_hydra/iso"/>
</dbReference>
<evidence type="ECO:0000256" key="1">
    <source>
        <dbReference type="ARBA" id="ARBA00023235"/>
    </source>
</evidence>
<dbReference type="PANTHER" id="PTHR23309">
    <property type="entry name" value="3-HYDROXYACYL-COA DEHYROGENASE"/>
    <property type="match status" value="1"/>
</dbReference>
<evidence type="ECO:0000256" key="3">
    <source>
        <dbReference type="ARBA" id="ARBA00023268"/>
    </source>
</evidence>